<evidence type="ECO:0000256" key="6">
    <source>
        <dbReference type="ARBA" id="ARBA00035023"/>
    </source>
</evidence>
<evidence type="ECO:0000256" key="4">
    <source>
        <dbReference type="ARBA" id="ARBA00023004"/>
    </source>
</evidence>
<evidence type="ECO:0000313" key="9">
    <source>
        <dbReference type="EMBL" id="QWZ08726.1"/>
    </source>
</evidence>
<evidence type="ECO:0000256" key="7">
    <source>
        <dbReference type="ARBA" id="ARBA00035034"/>
    </source>
</evidence>
<dbReference type="Proteomes" id="UP000683575">
    <property type="component" value="Chromosome"/>
</dbReference>
<comment type="similarity">
    <text evidence="5">Belongs to the 2-oxoadipate dioxygenase/decarboxylase family.</text>
</comment>
<dbReference type="RefSeq" id="WP_216940427.1">
    <property type="nucleotide sequence ID" value="NZ_CP077062.1"/>
</dbReference>
<dbReference type="KEGG" id="nps:KRR39_02395"/>
<sequence length="484" mass="52157">MSTARTVSSTELRTRFAARLSQLYGAEVPAYRTLVEVSQEVNQRVVAREGAEAERLGSIDRVTAERHGAIRVGTPRELAQVARVFGALGMTPCGFYDLRDAAPAAIPVVSTAFRPRDRAELAANPFRVFTSMLVPEDRRFFDPDLEERLRRFLAARELFPAELLALADVALEHGGLPAADADRYLDLAAGSFALSTDPVDRAWYTELEHVSGVAADIGGVTSTHVNHLTPRVLDIDDLYTSMQARGIEMIDEIQGPPRWDGPDVLLRQTSFRALAEPRTFSEADGTLAQGALRVRFGEVEARGIALTPAGRDRYDELVAEVDRRLADDPGSRRADVAPQVWSEGLPATERGLCLAGLGFFTFRVDGDVAAGRTTREQGAALAQGDLDTLVRAGVLHPDPIVYEDFLPRSAAGIFASNLTGGGAVDAEQGGAERDADWMADVMGRPVDVPEEVYAREAAASLRAAEQVLGRRIGPATGAGVPQDG</sequence>
<evidence type="ECO:0000256" key="2">
    <source>
        <dbReference type="ARBA" id="ARBA00022964"/>
    </source>
</evidence>
<proteinExistence type="inferred from homology"/>
<dbReference type="PANTHER" id="PTHR39479">
    <property type="match status" value="1"/>
</dbReference>
<dbReference type="EMBL" id="CP077062">
    <property type="protein sequence ID" value="QWZ08726.1"/>
    <property type="molecule type" value="Genomic_DNA"/>
</dbReference>
<keyword evidence="10" id="KW-1185">Reference proteome</keyword>
<dbReference type="EC" id="1.13.11.93" evidence="6"/>
<keyword evidence="2" id="KW-0223">Dioxygenase</keyword>
<dbReference type="CDD" id="cd16348">
    <property type="entry name" value="VOC_YdcJ_like"/>
    <property type="match status" value="1"/>
</dbReference>
<dbReference type="Pfam" id="PF07063">
    <property type="entry name" value="HGLS"/>
    <property type="match status" value="1"/>
</dbReference>
<dbReference type="PANTHER" id="PTHR39479:SF2">
    <property type="entry name" value="2-OXOADIPATE DIOXYGENASE_DECARBOXYLASE"/>
    <property type="match status" value="1"/>
</dbReference>
<reference evidence="9" key="1">
    <citation type="submission" date="2021-06" db="EMBL/GenBank/DDBJ databases">
        <title>Complete genome sequence of Nocardioides sp. G188.</title>
        <authorList>
            <person name="Im W.-T."/>
        </authorList>
    </citation>
    <scope>NUCLEOTIDE SEQUENCE</scope>
    <source>
        <strain evidence="9">G188</strain>
    </source>
</reference>
<dbReference type="AlphaFoldDB" id="A0A975SZF6"/>
<dbReference type="SMART" id="SM01150">
    <property type="entry name" value="DUF1338"/>
    <property type="match status" value="1"/>
</dbReference>
<evidence type="ECO:0000256" key="5">
    <source>
        <dbReference type="ARBA" id="ARBA00035013"/>
    </source>
</evidence>
<organism evidence="9 10">
    <name type="scientific">Nocardioides panacis</name>
    <dbReference type="NCBI Taxonomy" id="2849501"/>
    <lineage>
        <taxon>Bacteria</taxon>
        <taxon>Bacillati</taxon>
        <taxon>Actinomycetota</taxon>
        <taxon>Actinomycetes</taxon>
        <taxon>Propionibacteriales</taxon>
        <taxon>Nocardioidaceae</taxon>
        <taxon>Nocardioides</taxon>
    </lineage>
</organism>
<evidence type="ECO:0000313" key="10">
    <source>
        <dbReference type="Proteomes" id="UP000683575"/>
    </source>
</evidence>
<keyword evidence="4" id="KW-0408">Iron</keyword>
<evidence type="ECO:0000256" key="8">
    <source>
        <dbReference type="ARBA" id="ARBA00035045"/>
    </source>
</evidence>
<evidence type="ECO:0000256" key="3">
    <source>
        <dbReference type="ARBA" id="ARBA00023002"/>
    </source>
</evidence>
<dbReference type="InterPro" id="IPR009770">
    <property type="entry name" value="HGLS"/>
</dbReference>
<evidence type="ECO:0000256" key="1">
    <source>
        <dbReference type="ARBA" id="ARBA00001954"/>
    </source>
</evidence>
<dbReference type="InterPro" id="IPR047869">
    <property type="entry name" value="YdcJ_bac-like"/>
</dbReference>
<protein>
    <recommendedName>
        <fullName evidence="7">2-oxoadipate dioxygenase/decarboxylase</fullName>
        <ecNumber evidence="6">1.13.11.93</ecNumber>
    </recommendedName>
    <alternativeName>
        <fullName evidence="8">2-hydroxyglutarate synthase</fullName>
    </alternativeName>
</protein>
<keyword evidence="3" id="KW-0560">Oxidoreductase</keyword>
<gene>
    <name evidence="9" type="ORF">KRR39_02395</name>
</gene>
<name>A0A975SZF6_9ACTN</name>
<comment type="cofactor">
    <cofactor evidence="1">
        <name>Fe(2+)</name>
        <dbReference type="ChEBI" id="CHEBI:29033"/>
    </cofactor>
</comment>
<accession>A0A975SZF6</accession>
<dbReference type="GO" id="GO:0051213">
    <property type="term" value="F:dioxygenase activity"/>
    <property type="evidence" value="ECO:0007669"/>
    <property type="project" value="UniProtKB-KW"/>
</dbReference>